<dbReference type="SUPFAM" id="SSF52091">
    <property type="entry name" value="SpoIIaa-like"/>
    <property type="match status" value="1"/>
</dbReference>
<evidence type="ECO:0000313" key="5">
    <source>
        <dbReference type="Proteomes" id="UP001139031"/>
    </source>
</evidence>
<accession>A0ABS7TX87</accession>
<dbReference type="Gene3D" id="3.30.750.24">
    <property type="entry name" value="STAS domain"/>
    <property type="match status" value="1"/>
</dbReference>
<dbReference type="InterPro" id="IPR002645">
    <property type="entry name" value="STAS_dom"/>
</dbReference>
<dbReference type="RefSeq" id="WP_224194521.1">
    <property type="nucleotide sequence ID" value="NZ_JAIRAU010000035.1"/>
</dbReference>
<keyword evidence="2" id="KW-0175">Coiled coil</keyword>
<feature type="domain" description="STAS" evidence="3">
    <location>
        <begin position="86"/>
        <end position="199"/>
    </location>
</feature>
<dbReference type="InterPro" id="IPR051932">
    <property type="entry name" value="Bact_StressResp_Reg"/>
</dbReference>
<evidence type="ECO:0000313" key="4">
    <source>
        <dbReference type="EMBL" id="MBZ5712766.1"/>
    </source>
</evidence>
<reference evidence="4" key="1">
    <citation type="submission" date="2021-08" db="EMBL/GenBank/DDBJ databases">
        <authorList>
            <person name="Stevens D.C."/>
        </authorList>
    </citation>
    <scope>NUCLEOTIDE SEQUENCE</scope>
    <source>
        <strain evidence="4">DSM 53165</strain>
    </source>
</reference>
<dbReference type="PANTHER" id="PTHR33745:SF3">
    <property type="entry name" value="RSBT CO-ANTAGONIST PROTEIN RSBRC"/>
    <property type="match status" value="1"/>
</dbReference>
<organism evidence="4 5">
    <name type="scientific">Nannocystis pusilla</name>
    <dbReference type="NCBI Taxonomy" id="889268"/>
    <lineage>
        <taxon>Bacteria</taxon>
        <taxon>Pseudomonadati</taxon>
        <taxon>Myxococcota</taxon>
        <taxon>Polyangia</taxon>
        <taxon>Nannocystales</taxon>
        <taxon>Nannocystaceae</taxon>
        <taxon>Nannocystis</taxon>
    </lineage>
</organism>
<evidence type="ECO:0000259" key="3">
    <source>
        <dbReference type="PROSITE" id="PS50801"/>
    </source>
</evidence>
<name>A0ABS7TX87_9BACT</name>
<dbReference type="PANTHER" id="PTHR33745">
    <property type="entry name" value="RSBT ANTAGONIST PROTEIN RSBS-RELATED"/>
    <property type="match status" value="1"/>
</dbReference>
<comment type="caution">
    <text evidence="4">The sequence shown here is derived from an EMBL/GenBank/DDBJ whole genome shotgun (WGS) entry which is preliminary data.</text>
</comment>
<sequence length="208" mass="22135">MSVTIEAERVDQLLRIIVAAATGDYELRVPLVEEDDDEFLEVELGVNYLLEELSLNKARSDSQREQLAARADELAEQQTELMQALSTPVIAVWPGVLALPLVGRVDDERAAMVTATLLERVAAERATHVILDLTGVGAIAGNTMPALLRMVRAIGLLGATCLLTGISPAVARQIVALGADDSGAPVRALAQLSDALAHVLAQKGALRR</sequence>
<keyword evidence="1" id="KW-0597">Phosphoprotein</keyword>
<gene>
    <name evidence="4" type="ORF">K7C98_26280</name>
</gene>
<feature type="coiled-coil region" evidence="2">
    <location>
        <begin position="50"/>
        <end position="84"/>
    </location>
</feature>
<dbReference type="PROSITE" id="PS50801">
    <property type="entry name" value="STAS"/>
    <property type="match status" value="1"/>
</dbReference>
<dbReference type="InterPro" id="IPR036513">
    <property type="entry name" value="STAS_dom_sf"/>
</dbReference>
<keyword evidence="5" id="KW-1185">Reference proteome</keyword>
<dbReference type="CDD" id="cd07041">
    <property type="entry name" value="STAS_RsbR_RsbS_like"/>
    <property type="match status" value="1"/>
</dbReference>
<protein>
    <submittedName>
        <fullName evidence="4">STAS domain-containing protein</fullName>
    </submittedName>
</protein>
<evidence type="ECO:0000256" key="1">
    <source>
        <dbReference type="ARBA" id="ARBA00022553"/>
    </source>
</evidence>
<dbReference type="EMBL" id="JAIRAU010000035">
    <property type="protein sequence ID" value="MBZ5712766.1"/>
    <property type="molecule type" value="Genomic_DNA"/>
</dbReference>
<proteinExistence type="predicted"/>
<evidence type="ECO:0000256" key="2">
    <source>
        <dbReference type="SAM" id="Coils"/>
    </source>
</evidence>
<dbReference type="Proteomes" id="UP001139031">
    <property type="component" value="Unassembled WGS sequence"/>
</dbReference>
<dbReference type="Pfam" id="PF01740">
    <property type="entry name" value="STAS"/>
    <property type="match status" value="1"/>
</dbReference>